<dbReference type="Proteomes" id="UP000249915">
    <property type="component" value="Unassembled WGS sequence"/>
</dbReference>
<reference evidence="2 3" key="1">
    <citation type="submission" date="2016-07" db="EMBL/GenBank/DDBJ databases">
        <title>Draft genome sequence of Prauserella muralis DSM 45305, isolated from a mould-covered wall in an indoor environment.</title>
        <authorList>
            <person name="Ruckert C."/>
            <person name="Albersmeier A."/>
            <person name="Jiang C.-L."/>
            <person name="Jiang Y."/>
            <person name="Kalinowski J."/>
            <person name="Schneider O."/>
            <person name="Winkler A."/>
            <person name="Zotchev S.B."/>
        </authorList>
    </citation>
    <scope>NUCLEOTIDE SEQUENCE [LARGE SCALE GENOMIC DNA]</scope>
    <source>
        <strain evidence="2 3">DSM 45305</strain>
    </source>
</reference>
<organism evidence="2 3">
    <name type="scientific">Prauserella muralis</name>
    <dbReference type="NCBI Taxonomy" id="588067"/>
    <lineage>
        <taxon>Bacteria</taxon>
        <taxon>Bacillati</taxon>
        <taxon>Actinomycetota</taxon>
        <taxon>Actinomycetes</taxon>
        <taxon>Pseudonocardiales</taxon>
        <taxon>Pseudonocardiaceae</taxon>
        <taxon>Prauserella</taxon>
    </lineage>
</organism>
<name>A0A2V4B2T6_9PSEU</name>
<dbReference type="InterPro" id="IPR000551">
    <property type="entry name" value="MerR-type_HTH_dom"/>
</dbReference>
<dbReference type="InterPro" id="IPR009061">
    <property type="entry name" value="DNA-bd_dom_put_sf"/>
</dbReference>
<keyword evidence="3" id="KW-1185">Reference proteome</keyword>
<feature type="domain" description="HTH merR-type" evidence="1">
    <location>
        <begin position="2"/>
        <end position="38"/>
    </location>
</feature>
<comment type="caution">
    <text evidence="2">The sequence shown here is derived from an EMBL/GenBank/DDBJ whole genome shotgun (WGS) entry which is preliminary data.</text>
</comment>
<evidence type="ECO:0000259" key="1">
    <source>
        <dbReference type="Pfam" id="PF00376"/>
    </source>
</evidence>
<dbReference type="GO" id="GO:0006355">
    <property type="term" value="P:regulation of DNA-templated transcription"/>
    <property type="evidence" value="ECO:0007669"/>
    <property type="project" value="InterPro"/>
</dbReference>
<evidence type="ECO:0000313" key="3">
    <source>
        <dbReference type="Proteomes" id="UP000249915"/>
    </source>
</evidence>
<protein>
    <submittedName>
        <fullName evidence="2">MerR family transcriptional regulator</fullName>
    </submittedName>
</protein>
<evidence type="ECO:0000313" key="2">
    <source>
        <dbReference type="EMBL" id="PXY28373.1"/>
    </source>
</evidence>
<dbReference type="SUPFAM" id="SSF46955">
    <property type="entry name" value="Putative DNA-binding domain"/>
    <property type="match status" value="1"/>
</dbReference>
<dbReference type="EMBL" id="MASW01000002">
    <property type="protein sequence ID" value="PXY28373.1"/>
    <property type="molecule type" value="Genomic_DNA"/>
</dbReference>
<proteinExistence type="predicted"/>
<sequence>MSTGELARELSVSRRTIQRYVEDGLLEPTDVTLGGHYRWDVDLVRRRIRELLKERNR</sequence>
<accession>A0A2V4B2T6</accession>
<dbReference type="GO" id="GO:0003677">
    <property type="term" value="F:DNA binding"/>
    <property type="evidence" value="ECO:0007669"/>
    <property type="project" value="InterPro"/>
</dbReference>
<dbReference type="Pfam" id="PF00376">
    <property type="entry name" value="MerR"/>
    <property type="match status" value="1"/>
</dbReference>
<gene>
    <name evidence="2" type="ORF">BAY60_13505</name>
</gene>
<dbReference type="Gene3D" id="1.10.1660.10">
    <property type="match status" value="1"/>
</dbReference>
<dbReference type="AlphaFoldDB" id="A0A2V4B2T6"/>